<evidence type="ECO:0000256" key="10">
    <source>
        <dbReference type="PROSITE-ProRule" id="PRU01360"/>
    </source>
</evidence>
<reference evidence="16" key="1">
    <citation type="submission" date="2016-10" db="EMBL/GenBank/DDBJ databases">
        <authorList>
            <person name="Varghese N."/>
            <person name="Submissions S."/>
        </authorList>
    </citation>
    <scope>NUCLEOTIDE SEQUENCE [LARGE SCALE GENOMIC DNA]</scope>
    <source>
        <strain evidence="16">DSM 19482</strain>
    </source>
</reference>
<dbReference type="InterPro" id="IPR036942">
    <property type="entry name" value="Beta-barrel_TonB_sf"/>
</dbReference>
<feature type="chain" id="PRO_5010518710" evidence="12">
    <location>
        <begin position="20"/>
        <end position="561"/>
    </location>
</feature>
<dbReference type="EMBL" id="FTPU01000035">
    <property type="protein sequence ID" value="SIT97929.1"/>
    <property type="molecule type" value="Genomic_DNA"/>
</dbReference>
<evidence type="ECO:0000256" key="12">
    <source>
        <dbReference type="SAM" id="SignalP"/>
    </source>
</evidence>
<keyword evidence="8 15" id="KW-0675">Receptor</keyword>
<dbReference type="AlphaFoldDB" id="A0A1U7PYF4"/>
<evidence type="ECO:0000313" key="15">
    <source>
        <dbReference type="EMBL" id="SIT97929.1"/>
    </source>
</evidence>
<dbReference type="InterPro" id="IPR000531">
    <property type="entry name" value="Beta-barrel_TonB"/>
</dbReference>
<dbReference type="STRING" id="1121284.SAMN05660493_02660"/>
<keyword evidence="5 12" id="KW-0732">Signal</keyword>
<protein>
    <submittedName>
        <fullName evidence="15">TonB-dependent Receptor Plug Domain</fullName>
    </submittedName>
</protein>
<dbReference type="Pfam" id="PF00593">
    <property type="entry name" value="TonB_dep_Rec_b-barrel"/>
    <property type="match status" value="1"/>
</dbReference>
<evidence type="ECO:0000256" key="5">
    <source>
        <dbReference type="ARBA" id="ARBA00022729"/>
    </source>
</evidence>
<evidence type="ECO:0000256" key="9">
    <source>
        <dbReference type="ARBA" id="ARBA00023237"/>
    </source>
</evidence>
<gene>
    <name evidence="15" type="ORF">SAMN05660493_02660</name>
</gene>
<evidence type="ECO:0000256" key="3">
    <source>
        <dbReference type="ARBA" id="ARBA00022452"/>
    </source>
</evidence>
<evidence type="ECO:0000256" key="1">
    <source>
        <dbReference type="ARBA" id="ARBA00004571"/>
    </source>
</evidence>
<accession>A0A1U7PYF4</accession>
<proteinExistence type="inferred from homology"/>
<dbReference type="Gene3D" id="2.170.130.10">
    <property type="entry name" value="TonB-dependent receptor, plug domain"/>
    <property type="match status" value="1"/>
</dbReference>
<keyword evidence="2 10" id="KW-0813">Transport</keyword>
<comment type="subcellular location">
    <subcellularLocation>
        <location evidence="1 10">Cell outer membrane</location>
        <topology evidence="1 10">Multi-pass membrane protein</topology>
    </subcellularLocation>
</comment>
<dbReference type="OrthoDB" id="9760333at2"/>
<sequence>MNKKMYMLLPLLAAQAHHAQTVKDSTAAIEQVVITASRTKQKLVNVPQKLSVITASDINKTSSADVTDIIKKNTTVDVIQYPGLLSGIGIRGFRPQFSGLTQRTLLLVDGRPAGATNMGLLDQNFVERIEVLKGPASALYGSQAMGGVVNLITPKSTGPVHGKMSGSYGSFDTYTASVKAGGSIDKRFDFDVSGMFFKRASNYRTGKGNVFRKILKGDQAKQVYSINRNGTIQDSLAYVNDEYGDGVTRPYTQYSYYTTSGRVGYKISSGWRVDLSSSSFVANNVESPGEITKNGTDAGLKDIYRYGGDLSITGIQGIHDLSFKAYLSSEKSNNFTVRNSKGEVIDNPFLSRITGYNWKGIQLRDQIHLGRHRITAGYDYNYAYGNLKVYSAPVGQQANEYTTSPNSSLVSNGIYVQGNLNFLDNKLILNPGARMDFTTFSILDTPGFINELQTGSKTTRFFSPSFSGQYRFFDRFAVHGSVGRAFVTPDASNIAVLPLLVKVQVRSPSIREILILRTKTAGLRILVSNITAMSYWRISLTSGPMSKTVSLPELFRRKRLW</sequence>
<dbReference type="InterPro" id="IPR037066">
    <property type="entry name" value="Plug_dom_sf"/>
</dbReference>
<dbReference type="SUPFAM" id="SSF56935">
    <property type="entry name" value="Porins"/>
    <property type="match status" value="1"/>
</dbReference>
<keyword evidence="16" id="KW-1185">Reference proteome</keyword>
<organism evidence="15 16">
    <name type="scientific">Epilithonimonas bovis DSM 19482</name>
    <dbReference type="NCBI Taxonomy" id="1121284"/>
    <lineage>
        <taxon>Bacteria</taxon>
        <taxon>Pseudomonadati</taxon>
        <taxon>Bacteroidota</taxon>
        <taxon>Flavobacteriia</taxon>
        <taxon>Flavobacteriales</taxon>
        <taxon>Weeksellaceae</taxon>
        <taxon>Chryseobacterium group</taxon>
        <taxon>Epilithonimonas</taxon>
    </lineage>
</organism>
<dbReference type="InterPro" id="IPR012910">
    <property type="entry name" value="Plug_dom"/>
</dbReference>
<dbReference type="GO" id="GO:0044718">
    <property type="term" value="P:siderophore transmembrane transport"/>
    <property type="evidence" value="ECO:0007669"/>
    <property type="project" value="TreeGrafter"/>
</dbReference>
<evidence type="ECO:0000259" key="14">
    <source>
        <dbReference type="Pfam" id="PF07715"/>
    </source>
</evidence>
<dbReference type="PROSITE" id="PS52016">
    <property type="entry name" value="TONB_DEPENDENT_REC_3"/>
    <property type="match status" value="1"/>
</dbReference>
<keyword evidence="6 11" id="KW-0798">TonB box</keyword>
<dbReference type="Gene3D" id="2.40.170.20">
    <property type="entry name" value="TonB-dependent receptor, beta-barrel domain"/>
    <property type="match status" value="1"/>
</dbReference>
<keyword evidence="3 10" id="KW-1134">Transmembrane beta strand</keyword>
<evidence type="ECO:0000256" key="7">
    <source>
        <dbReference type="ARBA" id="ARBA00023136"/>
    </source>
</evidence>
<evidence type="ECO:0000256" key="4">
    <source>
        <dbReference type="ARBA" id="ARBA00022692"/>
    </source>
</evidence>
<dbReference type="PANTHER" id="PTHR30069">
    <property type="entry name" value="TONB-DEPENDENT OUTER MEMBRANE RECEPTOR"/>
    <property type="match status" value="1"/>
</dbReference>
<dbReference type="Pfam" id="PF07715">
    <property type="entry name" value="Plug"/>
    <property type="match status" value="1"/>
</dbReference>
<evidence type="ECO:0000256" key="11">
    <source>
        <dbReference type="RuleBase" id="RU003357"/>
    </source>
</evidence>
<comment type="similarity">
    <text evidence="10 11">Belongs to the TonB-dependent receptor family.</text>
</comment>
<feature type="domain" description="TonB-dependent receptor-like beta-barrel" evidence="13">
    <location>
        <begin position="242"/>
        <end position="494"/>
    </location>
</feature>
<feature type="domain" description="TonB-dependent receptor plug" evidence="14">
    <location>
        <begin position="44"/>
        <end position="148"/>
    </location>
</feature>
<keyword evidence="4 10" id="KW-0812">Transmembrane</keyword>
<evidence type="ECO:0000259" key="13">
    <source>
        <dbReference type="Pfam" id="PF00593"/>
    </source>
</evidence>
<dbReference type="PANTHER" id="PTHR30069:SF29">
    <property type="entry name" value="HEMOGLOBIN AND HEMOGLOBIN-HAPTOGLOBIN-BINDING PROTEIN 1-RELATED"/>
    <property type="match status" value="1"/>
</dbReference>
<evidence type="ECO:0000256" key="8">
    <source>
        <dbReference type="ARBA" id="ARBA00023170"/>
    </source>
</evidence>
<evidence type="ECO:0000256" key="2">
    <source>
        <dbReference type="ARBA" id="ARBA00022448"/>
    </source>
</evidence>
<feature type="signal peptide" evidence="12">
    <location>
        <begin position="1"/>
        <end position="19"/>
    </location>
</feature>
<keyword evidence="7 10" id="KW-0472">Membrane</keyword>
<name>A0A1U7PYF4_9FLAO</name>
<evidence type="ECO:0000313" key="16">
    <source>
        <dbReference type="Proteomes" id="UP000187261"/>
    </source>
</evidence>
<dbReference type="GO" id="GO:0009279">
    <property type="term" value="C:cell outer membrane"/>
    <property type="evidence" value="ECO:0007669"/>
    <property type="project" value="UniProtKB-SubCell"/>
</dbReference>
<dbReference type="GO" id="GO:0015344">
    <property type="term" value="F:siderophore uptake transmembrane transporter activity"/>
    <property type="evidence" value="ECO:0007669"/>
    <property type="project" value="TreeGrafter"/>
</dbReference>
<keyword evidence="9 10" id="KW-0998">Cell outer membrane</keyword>
<dbReference type="Proteomes" id="UP000187261">
    <property type="component" value="Unassembled WGS sequence"/>
</dbReference>
<evidence type="ECO:0000256" key="6">
    <source>
        <dbReference type="ARBA" id="ARBA00023077"/>
    </source>
</evidence>
<dbReference type="InterPro" id="IPR039426">
    <property type="entry name" value="TonB-dep_rcpt-like"/>
</dbReference>